<keyword evidence="4" id="KW-1185">Reference proteome</keyword>
<dbReference type="Proteomes" id="UP001595625">
    <property type="component" value="Unassembled WGS sequence"/>
</dbReference>
<dbReference type="InterPro" id="IPR025889">
    <property type="entry name" value="GSP17M-like_dom"/>
</dbReference>
<organism evidence="3 4">
    <name type="scientific">Planomicrobium okeanokoites</name>
    <name type="common">Planococcus okeanokoites</name>
    <name type="synonym">Flavobacterium okeanokoites</name>
    <dbReference type="NCBI Taxonomy" id="244"/>
    <lineage>
        <taxon>Bacteria</taxon>
        <taxon>Bacillati</taxon>
        <taxon>Bacillota</taxon>
        <taxon>Bacilli</taxon>
        <taxon>Bacillales</taxon>
        <taxon>Caryophanaceae</taxon>
        <taxon>Planomicrobium</taxon>
    </lineage>
</organism>
<reference evidence="4" key="1">
    <citation type="journal article" date="2019" name="Int. J. Syst. Evol. Microbiol.">
        <title>The Global Catalogue of Microorganisms (GCM) 10K type strain sequencing project: providing services to taxonomists for standard genome sequencing and annotation.</title>
        <authorList>
            <consortium name="The Broad Institute Genomics Platform"/>
            <consortium name="The Broad Institute Genome Sequencing Center for Infectious Disease"/>
            <person name="Wu L."/>
            <person name="Ma J."/>
        </authorList>
    </citation>
    <scope>NUCLEOTIDE SEQUENCE [LARGE SCALE GENOMIC DNA]</scope>
    <source>
        <strain evidence="4">CCM 320</strain>
    </source>
</reference>
<dbReference type="Pfam" id="PF11181">
    <property type="entry name" value="YflT"/>
    <property type="match status" value="1"/>
</dbReference>
<feature type="compositionally biased region" description="Basic and acidic residues" evidence="1">
    <location>
        <begin position="111"/>
        <end position="134"/>
    </location>
</feature>
<feature type="compositionally biased region" description="Basic and acidic residues" evidence="1">
    <location>
        <begin position="279"/>
        <end position="334"/>
    </location>
</feature>
<feature type="domain" description="General stress protein 17M-like" evidence="2">
    <location>
        <begin position="11"/>
        <end position="99"/>
    </location>
</feature>
<evidence type="ECO:0000259" key="2">
    <source>
        <dbReference type="Pfam" id="PF11181"/>
    </source>
</evidence>
<feature type="compositionally biased region" description="Basic and acidic residues" evidence="1">
    <location>
        <begin position="221"/>
        <end position="241"/>
    </location>
</feature>
<dbReference type="RefSeq" id="WP_117313796.1">
    <property type="nucleotide sequence ID" value="NZ_JBHRUJ010000014.1"/>
</dbReference>
<feature type="region of interest" description="Disordered" evidence="1">
    <location>
        <begin position="111"/>
        <end position="343"/>
    </location>
</feature>
<evidence type="ECO:0000313" key="4">
    <source>
        <dbReference type="Proteomes" id="UP001595625"/>
    </source>
</evidence>
<feature type="compositionally biased region" description="Basic and acidic residues" evidence="1">
    <location>
        <begin position="180"/>
        <end position="199"/>
    </location>
</feature>
<evidence type="ECO:0000256" key="1">
    <source>
        <dbReference type="SAM" id="MobiDB-lite"/>
    </source>
</evidence>
<name>A0ABV7KNB1_PLAOK</name>
<proteinExistence type="predicted"/>
<evidence type="ECO:0000313" key="3">
    <source>
        <dbReference type="EMBL" id="MFC3210942.1"/>
    </source>
</evidence>
<gene>
    <name evidence="3" type="ORF">ACFOEJ_07670</name>
</gene>
<comment type="caution">
    <text evidence="3">The sequence shown here is derived from an EMBL/GenBank/DDBJ whole genome shotgun (WGS) entry which is preliminary data.</text>
</comment>
<feature type="compositionally biased region" description="Basic and acidic residues" evidence="1">
    <location>
        <begin position="253"/>
        <end position="263"/>
    </location>
</feature>
<protein>
    <submittedName>
        <fullName evidence="3">General stress protein</fullName>
    </submittedName>
</protein>
<feature type="compositionally biased region" description="Basic and acidic residues" evidence="1">
    <location>
        <begin position="143"/>
        <end position="172"/>
    </location>
</feature>
<dbReference type="EMBL" id="JBHRUJ010000014">
    <property type="protein sequence ID" value="MFC3210942.1"/>
    <property type="molecule type" value="Genomic_DNA"/>
</dbReference>
<accession>A0ABV7KNB1</accession>
<sequence>MRESNREFEMVYSQEEMEQRIEQLKMHGYSENDIHVLARDKDVFDSYESQSNVDKHEAESFSSKFKSFFSGEDTVHSQLRDLDLDQSSIDRYSEDIKKGAILLYTDGNSLSRERENTSSFGDDTRTLDSDERKRNTAFTPFGRDIERDGNKFNDEKIRDRDVRADHIDDTRPDGLSSRTIAEDSDRIYTSEVRREDQHGDPGYANKTKDSRLEGATIHPTTDAKPEDEGSLKEKSFDHEPQLETEAQEDDLNREDGVNRRQDEPSPGVDPNLGPAPFGRDSEEEHLIRDDDDRNNGHRSGHDDPKHTLDGHDDVDNRHNPRDARSFHEDVEKKTSTPPTPRLF</sequence>